<reference evidence="1 2" key="1">
    <citation type="journal article" date="2016" name="Environ. Microbiol.">
        <title>Genomic resolution of a cold subsurface aquifer community provides metabolic insights for novel microbes adapted to high CO concentrations.</title>
        <authorList>
            <person name="Probst A.J."/>
            <person name="Castelle C.J."/>
            <person name="Singh A."/>
            <person name="Brown C.T."/>
            <person name="Anantharaman K."/>
            <person name="Sharon I."/>
            <person name="Hug L.A."/>
            <person name="Burstein D."/>
            <person name="Emerson J.B."/>
            <person name="Thomas B.C."/>
            <person name="Banfield J.F."/>
        </authorList>
    </citation>
    <scope>NUCLEOTIDE SEQUENCE [LARGE SCALE GENOMIC DNA]</scope>
    <source>
        <strain evidence="1">CG1_02_47_685</strain>
    </source>
</reference>
<dbReference type="AlphaFoldDB" id="A0A1J4V618"/>
<dbReference type="EMBL" id="MNVO01000032">
    <property type="protein sequence ID" value="OIO32604.1"/>
    <property type="molecule type" value="Genomic_DNA"/>
</dbReference>
<proteinExistence type="predicted"/>
<comment type="caution">
    <text evidence="1">The sequence shown here is derived from an EMBL/GenBank/DDBJ whole genome shotgun (WGS) entry which is preliminary data.</text>
</comment>
<gene>
    <name evidence="1" type="ORF">AUJ44_02105</name>
</gene>
<dbReference type="Proteomes" id="UP000183206">
    <property type="component" value="Unassembled WGS sequence"/>
</dbReference>
<sequence>MCQFSKIPDGYHFDLRAYNIAQIRAMHSAFIKWLVAEKWHSLQPPGLIISDEEAEMFWYKGHDGNPPMNCFREECLVDYLIPIE</sequence>
<protein>
    <submittedName>
        <fullName evidence="1">Uncharacterized protein</fullName>
    </submittedName>
</protein>
<evidence type="ECO:0000313" key="2">
    <source>
        <dbReference type="Proteomes" id="UP000183206"/>
    </source>
</evidence>
<accession>A0A1J4V618</accession>
<organism evidence="1 2">
    <name type="scientific">Candidatus Nomurabacteria bacterium CG1_02_47_685</name>
    <dbReference type="NCBI Taxonomy" id="1805282"/>
    <lineage>
        <taxon>Bacteria</taxon>
        <taxon>Candidatus Nomuraibacteriota</taxon>
    </lineage>
</organism>
<dbReference type="STRING" id="1805282.AUJ44_02105"/>
<evidence type="ECO:0000313" key="1">
    <source>
        <dbReference type="EMBL" id="OIO32604.1"/>
    </source>
</evidence>
<name>A0A1J4V618_9BACT</name>